<dbReference type="AlphaFoldDB" id="A0AB39VA53"/>
<dbReference type="Pfam" id="PF13289">
    <property type="entry name" value="SIR2_2"/>
    <property type="match status" value="1"/>
</dbReference>
<dbReference type="InterPro" id="IPR026590">
    <property type="entry name" value="Ssirtuin_cat_dom"/>
</dbReference>
<organism evidence="5">
    <name type="scientific">Leptotrichia mesophila</name>
    <dbReference type="NCBI Taxonomy" id="3239303"/>
    <lineage>
        <taxon>Bacteria</taxon>
        <taxon>Fusobacteriati</taxon>
        <taxon>Fusobacteriota</taxon>
        <taxon>Fusobacteriia</taxon>
        <taxon>Fusobacteriales</taxon>
        <taxon>Leptotrichiaceae</taxon>
        <taxon>Leptotrichia</taxon>
    </lineage>
</organism>
<proteinExistence type="predicted"/>
<dbReference type="EMBL" id="CP165646">
    <property type="protein sequence ID" value="XDU64716.1"/>
    <property type="molecule type" value="Genomic_DNA"/>
</dbReference>
<evidence type="ECO:0000313" key="5">
    <source>
        <dbReference type="EMBL" id="XDU64716.1"/>
    </source>
</evidence>
<name>A0AB39VA53_9FUSO</name>
<dbReference type="PROSITE" id="PS50305">
    <property type="entry name" value="SIRTUIN"/>
    <property type="match status" value="1"/>
</dbReference>
<keyword evidence="1" id="KW-0520">NAD</keyword>
<reference evidence="5" key="1">
    <citation type="submission" date="2024-07" db="EMBL/GenBank/DDBJ databases">
        <authorList>
            <person name="Li X.-J."/>
            <person name="Wang X."/>
        </authorList>
    </citation>
    <scope>NUCLEOTIDE SEQUENCE</scope>
    <source>
        <strain evidence="5">HSP-342</strain>
    </source>
</reference>
<dbReference type="SUPFAM" id="SSF52467">
    <property type="entry name" value="DHS-like NAD/FAD-binding domain"/>
    <property type="match status" value="1"/>
</dbReference>
<keyword evidence="3" id="KW-0175">Coiled coil</keyword>
<evidence type="ECO:0000256" key="1">
    <source>
        <dbReference type="ARBA" id="ARBA00023027"/>
    </source>
</evidence>
<dbReference type="KEGG" id="lmes:AB8B23_00555"/>
<evidence type="ECO:0000256" key="3">
    <source>
        <dbReference type="SAM" id="Coils"/>
    </source>
</evidence>
<comment type="caution">
    <text evidence="2">Lacks conserved residue(s) required for the propagation of feature annotation.</text>
</comment>
<protein>
    <submittedName>
        <fullName evidence="5">SIR2 family protein</fullName>
    </submittedName>
</protein>
<feature type="domain" description="Deacetylase sirtuin-type" evidence="4">
    <location>
        <begin position="13"/>
        <end position="311"/>
    </location>
</feature>
<evidence type="ECO:0000256" key="2">
    <source>
        <dbReference type="PROSITE-ProRule" id="PRU00236"/>
    </source>
</evidence>
<evidence type="ECO:0000259" key="4">
    <source>
        <dbReference type="PROSITE" id="PS50305"/>
    </source>
</evidence>
<dbReference type="InterPro" id="IPR029035">
    <property type="entry name" value="DHS-like_NAD/FAD-binding_dom"/>
</dbReference>
<feature type="coiled-coil region" evidence="3">
    <location>
        <begin position="434"/>
        <end position="461"/>
    </location>
</feature>
<dbReference type="RefSeq" id="WP_369713000.1">
    <property type="nucleotide sequence ID" value="NZ_CP165646.1"/>
</dbReference>
<accession>A0AB39VA53</accession>
<gene>
    <name evidence="5" type="ORF">AB8B23_00555</name>
</gene>
<dbReference type="Gene3D" id="3.40.50.1220">
    <property type="entry name" value="TPP-binding domain"/>
    <property type="match status" value="1"/>
</dbReference>
<sequence>MGCEEWGVGEFGVEKGEKMLEQDVRFLAEELEKGKLVVFVGAGVSKNSGLPDWKELIKDYAEYRGIKEFTSKQFLTIPEEVFERYGSLKYYEIAEKRFSGKYVPNSVHRILKKMKLTYIITTNYDTLIEDQIENLQIVSKDEDLPYTNSNRMLIKMHGDFKNKNIVLKKSDYDNYEKNFPLISTLIKGLFTTNTVLFIGYSYNDTNVQQIMNWIKDILKEETRKAFLVEFTEEDEKEEQNDGHINRIFLKLLNNNDDERLYDNEEEKFNNKYEKTLTKFLSNIYNKKINVIGEESFEIYKNLNYLTEHNWKKLSKYSEIYIDKDWKKILNIRLEFKDIEKYEEILFKSRIKKVIRNINRNEKEILIPFSEKEITPERKKQKENLEELIGIEEIFLETIYDYDYQNFQNLVEEYIKSNNINKYVIVYGYLFFKKIYEAKKIIESMIKEKEDLNDENEKIIWDNFILTIINTRIDYDIRKNKETLEDKYFGYFKSENELFNEIFKYSTLEAINKEMNRLFDEVRIEKRASYVGTPPLDQAIILSRDLFYFCSLNGIFGNSFSLYSEFMKKYIEILLVSYTNKNVELKNQMFENRNLLEEFEYFDFFMMLELSYSDLKKLFNEYTIKDLKCKEEISDRLIVLLKNIFDWIEENDKEFMEKKDALENVILIISKLDLTKNQFKNLFNVILNYKNNSIFFEDNPILGIVNNFRIITYKNFKNLNKEFFDKVLEKIFSIDRNRIDENLLDYITYYFNKKEMPKILKNDRIENFINKNNLKIKCYFLRIIDETYFEELKNEILKEIKNTLNIEVYSFLLNQKFIDFIPETEDKILEELDEIFQKKDSNKDLNVDNLVNLISKQENILDFLLVSGLNDRLPISFIEKLSNYKNEEFFKSLKQYKLEILWKYILNQENFDFSEFTENELEKFSKTGIKNLLKKNDKKLIKVIREYVFSKIKNNDNISMNNVIEAYFEWESEKVETSK</sequence>